<keyword evidence="4" id="KW-1185">Reference proteome</keyword>
<dbReference type="GO" id="GO:0046872">
    <property type="term" value="F:metal ion binding"/>
    <property type="evidence" value="ECO:0007669"/>
    <property type="project" value="InterPro"/>
</dbReference>
<proteinExistence type="predicted"/>
<evidence type="ECO:0000256" key="1">
    <source>
        <dbReference type="PROSITE-ProRule" id="PRU00409"/>
    </source>
</evidence>
<dbReference type="Proteomes" id="UP000003635">
    <property type="component" value="Unassembled WGS sequence"/>
</dbReference>
<dbReference type="PROSITE" id="PS50975">
    <property type="entry name" value="ATP_GRASP"/>
    <property type="match status" value="1"/>
</dbReference>
<comment type="caution">
    <text evidence="3">The sequence shown here is derived from an EMBL/GenBank/DDBJ whole genome shotgun (WGS) entry which is preliminary data.</text>
</comment>
<reference evidence="3 4" key="1">
    <citation type="journal article" date="2010" name="J. Bacteriol.">
        <title>Genome sequences of Oceanicola granulosus HTCC2516(T) and Oceanicola batsensis HTCC2597(TDelta).</title>
        <authorList>
            <person name="Thrash J.C."/>
            <person name="Cho J.C."/>
            <person name="Vergin K.L."/>
            <person name="Giovannoni S.J."/>
        </authorList>
    </citation>
    <scope>NUCLEOTIDE SEQUENCE [LARGE SCALE GENOMIC DNA]</scope>
    <source>
        <strain evidence="4">ATCC BAA-861 / DSM 15982 / KCTC 12143 / HTCC2516</strain>
    </source>
</reference>
<dbReference type="EMBL" id="AAOT01000011">
    <property type="protein sequence ID" value="EAR51526.1"/>
    <property type="molecule type" value="Genomic_DNA"/>
</dbReference>
<dbReference type="GO" id="GO:0005524">
    <property type="term" value="F:ATP binding"/>
    <property type="evidence" value="ECO:0007669"/>
    <property type="project" value="UniProtKB-UniRule"/>
</dbReference>
<dbReference type="STRING" id="314256.OG2516_01366"/>
<dbReference type="Gene3D" id="3.30.470.20">
    <property type="entry name" value="ATP-grasp fold, B domain"/>
    <property type="match status" value="1"/>
</dbReference>
<dbReference type="SUPFAM" id="SSF56059">
    <property type="entry name" value="Glutathione synthetase ATP-binding domain-like"/>
    <property type="match status" value="1"/>
</dbReference>
<dbReference type="HOGENOM" id="CLU_857472_0_0_5"/>
<name>Q2CG16_OCEGH</name>
<evidence type="ECO:0000313" key="4">
    <source>
        <dbReference type="Proteomes" id="UP000003635"/>
    </source>
</evidence>
<sequence length="324" mass="35571">MGEGASRDVVPVAPGPGALRQVALGRQRLETGRDERALAHFAAAYDRDPSAALLDWGLWPGPGALEERMLERSAQWRAAPADTPAGRLSALRTKAHIHRWLQDEGVPVPPRLATAPNIGALDFAALPARYIIKPVDASSSRGVFRVDGDEIRTLASWRRLRGGSVAERIRRRYEEIGLSGQEVIVEQAMRDVTDPALEIPRDVKIFAVRGQVCFVQMLDRNGKKARRGLATLTRDWALLPQSSSWPPLAPGPKPAGFDEAVALTERLSRKVPLLVRWDFFLTPDGPVLCEVTKYPNAGKSFRPWMERAVYQLVALDALAPGTSG</sequence>
<protein>
    <recommendedName>
        <fullName evidence="2">ATP-grasp domain-containing protein</fullName>
    </recommendedName>
</protein>
<keyword evidence="1" id="KW-0547">Nucleotide-binding</keyword>
<evidence type="ECO:0000259" key="2">
    <source>
        <dbReference type="PROSITE" id="PS50975"/>
    </source>
</evidence>
<dbReference type="AlphaFoldDB" id="Q2CG16"/>
<evidence type="ECO:0000313" key="3">
    <source>
        <dbReference type="EMBL" id="EAR51526.1"/>
    </source>
</evidence>
<keyword evidence="1" id="KW-0067">ATP-binding</keyword>
<feature type="domain" description="ATP-grasp" evidence="2">
    <location>
        <begin position="98"/>
        <end position="321"/>
    </location>
</feature>
<accession>Q2CG16</accession>
<dbReference type="Pfam" id="PF14305">
    <property type="entry name" value="ATPgrasp_TupA"/>
    <property type="match status" value="1"/>
</dbReference>
<organism evidence="3 4">
    <name type="scientific">Oceanicola granulosus (strain ATCC BAA-861 / DSM 15982 / KCTC 12143 / HTCC2516)</name>
    <dbReference type="NCBI Taxonomy" id="314256"/>
    <lineage>
        <taxon>Bacteria</taxon>
        <taxon>Pseudomonadati</taxon>
        <taxon>Pseudomonadota</taxon>
        <taxon>Alphaproteobacteria</taxon>
        <taxon>Rhodobacterales</taxon>
        <taxon>Roseobacteraceae</taxon>
        <taxon>Oceanicola</taxon>
    </lineage>
</organism>
<gene>
    <name evidence="3" type="ORF">OG2516_01366</name>
</gene>
<dbReference type="InterPro" id="IPR011761">
    <property type="entry name" value="ATP-grasp"/>
</dbReference>
<dbReference type="InterPro" id="IPR029465">
    <property type="entry name" value="ATPgrasp_TupA"/>
</dbReference>